<dbReference type="STRING" id="333673.A0A3M0JZR5"/>
<dbReference type="AlphaFoldDB" id="A0A3M0JZR5"/>
<accession>A0A3M0JZR5</accession>
<name>A0A3M0JZR5_HIRRU</name>
<dbReference type="EMBL" id="QRBI01000120">
    <property type="protein sequence ID" value="RMC06385.1"/>
    <property type="molecule type" value="Genomic_DNA"/>
</dbReference>
<comment type="caution">
    <text evidence="1">The sequence shown here is derived from an EMBL/GenBank/DDBJ whole genome shotgun (WGS) entry which is preliminary data.</text>
</comment>
<evidence type="ECO:0000313" key="1">
    <source>
        <dbReference type="EMBL" id="RMC06385.1"/>
    </source>
</evidence>
<keyword evidence="2" id="KW-1185">Reference proteome</keyword>
<dbReference type="Proteomes" id="UP000269221">
    <property type="component" value="Unassembled WGS sequence"/>
</dbReference>
<gene>
    <name evidence="1" type="ORF">DUI87_15818</name>
</gene>
<sequence>MELNLAGGQVVFPKAQYCGLSNILIEDLVEGAEDTLSQFADDPKLAGGVDLLEGEKSISFSLLMEPCFDCQEQSALVSVASINTDLSLSAVMLMDIVSHSFFTPSNNSSLQAIVTASRVSQELQGAPSRSVSGHKGIVINDRSPNNFTRNLKARVVGSITKKRGFERFGIGVKAEFGRQKPLDTGFGLEFMSRNWPSLPELTIIERLIDNTKRNPMDHIDKTDLWSDLWKHSCLWYENSVFTEVHRRVMKMILGLEHLSHEDRLRQLGLFSLEMGRLQDDLIVTFQYIKWA</sequence>
<organism evidence="1 2">
    <name type="scientific">Hirundo rustica rustica</name>
    <dbReference type="NCBI Taxonomy" id="333673"/>
    <lineage>
        <taxon>Eukaryota</taxon>
        <taxon>Metazoa</taxon>
        <taxon>Chordata</taxon>
        <taxon>Craniata</taxon>
        <taxon>Vertebrata</taxon>
        <taxon>Euteleostomi</taxon>
        <taxon>Archelosauria</taxon>
        <taxon>Archosauria</taxon>
        <taxon>Dinosauria</taxon>
        <taxon>Saurischia</taxon>
        <taxon>Theropoda</taxon>
        <taxon>Coelurosauria</taxon>
        <taxon>Aves</taxon>
        <taxon>Neognathae</taxon>
        <taxon>Neoaves</taxon>
        <taxon>Telluraves</taxon>
        <taxon>Australaves</taxon>
        <taxon>Passeriformes</taxon>
        <taxon>Sylvioidea</taxon>
        <taxon>Hirundinidae</taxon>
        <taxon>Hirundo</taxon>
    </lineage>
</organism>
<dbReference type="OrthoDB" id="7480422at2759"/>
<reference evidence="1 2" key="1">
    <citation type="submission" date="2018-07" db="EMBL/GenBank/DDBJ databases">
        <title>A high quality draft genome assembly of the barn swallow (H. rustica rustica).</title>
        <authorList>
            <person name="Formenti G."/>
            <person name="Chiara M."/>
            <person name="Poveda L."/>
            <person name="Francoijs K.-J."/>
            <person name="Bonisoli-Alquati A."/>
            <person name="Canova L."/>
            <person name="Gianfranceschi L."/>
            <person name="Horner D.S."/>
            <person name="Saino N."/>
        </authorList>
    </citation>
    <scope>NUCLEOTIDE SEQUENCE [LARGE SCALE GENOMIC DNA]</scope>
    <source>
        <strain evidence="1">Chelidonia</strain>
        <tissue evidence="1">Blood</tissue>
    </source>
</reference>
<proteinExistence type="predicted"/>
<protein>
    <submittedName>
        <fullName evidence="1">Uncharacterized protein</fullName>
    </submittedName>
</protein>
<evidence type="ECO:0000313" key="2">
    <source>
        <dbReference type="Proteomes" id="UP000269221"/>
    </source>
</evidence>